<accession>A0A3G9HDD2</accession>
<evidence type="ECO:0000313" key="5">
    <source>
        <dbReference type="Proteomes" id="UP000484547"/>
    </source>
</evidence>
<protein>
    <submittedName>
        <fullName evidence="1">Uncharacterized protein</fullName>
    </submittedName>
</protein>
<dbReference type="EMBL" id="CBDS010000099">
    <property type="protein sequence ID" value="CDB46749.1"/>
    <property type="molecule type" value="Genomic_DNA"/>
</dbReference>
<name>A0A3G9HDD2_9FIRM</name>
<keyword evidence="4" id="KW-1185">Reference proteome</keyword>
<dbReference type="EMBL" id="WNBW01000004">
    <property type="protein sequence ID" value="MTU04055.1"/>
    <property type="molecule type" value="Genomic_DNA"/>
</dbReference>
<comment type="caution">
    <text evidence="1">The sequence shown here is derived from an EMBL/GenBank/DDBJ whole genome shotgun (WGS) entry which is preliminary data.</text>
</comment>
<dbReference type="AlphaFoldDB" id="A0A3G9HDD2"/>
<proteinExistence type="predicted"/>
<reference evidence="4 5" key="2">
    <citation type="journal article" date="2019" name="Nat. Med.">
        <title>A library of human gut bacterial isolates paired with longitudinal multiomics data enables mechanistic microbiome research.</title>
        <authorList>
            <person name="Poyet M."/>
            <person name="Groussin M."/>
            <person name="Gibbons S.M."/>
            <person name="Avila-Pacheco J."/>
            <person name="Jiang X."/>
            <person name="Kearney S.M."/>
            <person name="Perrotta A.R."/>
            <person name="Berdy B."/>
            <person name="Zhao S."/>
            <person name="Lieberman T.D."/>
            <person name="Swanson P.K."/>
            <person name="Smith M."/>
            <person name="Roesemann S."/>
            <person name="Alexander J.E."/>
            <person name="Rich S.A."/>
            <person name="Livny J."/>
            <person name="Vlamakis H."/>
            <person name="Clish C."/>
            <person name="Bullock K."/>
            <person name="Deik A."/>
            <person name="Scott J."/>
            <person name="Pierce K.A."/>
            <person name="Xavier R.J."/>
            <person name="Alm E.J."/>
        </authorList>
    </citation>
    <scope>NUCLEOTIDE SEQUENCE [LARGE SCALE GENOMIC DNA]</scope>
    <source>
        <strain evidence="2 5">BIOML-A13</strain>
        <strain evidence="3 4">BIOML-A3</strain>
    </source>
</reference>
<dbReference type="GeneID" id="49406265"/>
<sequence length="89" mass="9982">MLYTAEDAIQIYHAKSSTLEFFAAKVPKAAWQGIRKEDIEPAQEYYSDDIIVDFDLLDRDAYEEKVCGGAHSDLPDAAFPVLVIVKSLD</sequence>
<evidence type="ECO:0000313" key="2">
    <source>
        <dbReference type="EMBL" id="MTT75992.1"/>
    </source>
</evidence>
<evidence type="ECO:0000313" key="1">
    <source>
        <dbReference type="EMBL" id="CDB46749.1"/>
    </source>
</evidence>
<dbReference type="RefSeq" id="WP_021718662.1">
    <property type="nucleotide sequence ID" value="NZ_AP019004.1"/>
</dbReference>
<dbReference type="EMBL" id="WNBM01000004">
    <property type="protein sequence ID" value="MTT75992.1"/>
    <property type="molecule type" value="Genomic_DNA"/>
</dbReference>
<accession>R6IJV3</accession>
<gene>
    <name evidence="1" type="ORF">BN533_01762</name>
    <name evidence="2" type="ORF">GMD11_06935</name>
    <name evidence="3" type="ORF">GMD18_06585</name>
</gene>
<dbReference type="Proteomes" id="UP000443070">
    <property type="component" value="Unassembled WGS sequence"/>
</dbReference>
<evidence type="ECO:0000313" key="3">
    <source>
        <dbReference type="EMBL" id="MTU04055.1"/>
    </source>
</evidence>
<dbReference type="Proteomes" id="UP000484547">
    <property type="component" value="Unassembled WGS sequence"/>
</dbReference>
<evidence type="ECO:0000313" key="4">
    <source>
        <dbReference type="Proteomes" id="UP000443070"/>
    </source>
</evidence>
<organism evidence="1">
    <name type="scientific">Phascolarctobacterium faecium</name>
    <dbReference type="NCBI Taxonomy" id="33025"/>
    <lineage>
        <taxon>Bacteria</taxon>
        <taxon>Bacillati</taxon>
        <taxon>Bacillota</taxon>
        <taxon>Negativicutes</taxon>
        <taxon>Acidaminococcales</taxon>
        <taxon>Acidaminococcaceae</taxon>
        <taxon>Phascolarctobacterium</taxon>
    </lineage>
</organism>
<reference evidence="1" key="1">
    <citation type="submission" date="2012-11" db="EMBL/GenBank/DDBJ databases">
        <title>Dependencies among metagenomic species, viruses, plasmids and units of genetic variation.</title>
        <authorList>
            <person name="Nielsen H.B."/>
            <person name="Almeida M."/>
            <person name="Juncker A.S."/>
            <person name="Rasmussen S."/>
            <person name="Li J."/>
            <person name="Sunagawa S."/>
            <person name="Plichta D."/>
            <person name="Gautier L."/>
            <person name="Le Chatelier E."/>
            <person name="Peletier E."/>
            <person name="Bonde I."/>
            <person name="Nielsen T."/>
            <person name="Manichanh C."/>
            <person name="Arumugam M."/>
            <person name="Batto J."/>
            <person name="Santos M.B.Q.D."/>
            <person name="Blom N."/>
            <person name="Borruel N."/>
            <person name="Burgdorf K.S."/>
            <person name="Boumezbeur F."/>
            <person name="Casellas F."/>
            <person name="Dore J."/>
            <person name="Guarner F."/>
            <person name="Hansen T."/>
            <person name="Hildebrand F."/>
            <person name="Kaas R.S."/>
            <person name="Kennedy S."/>
            <person name="Kristiansen K."/>
            <person name="Kultima J.R."/>
            <person name="Leonard P."/>
            <person name="Levenez F."/>
            <person name="Lund O."/>
            <person name="Moumen B."/>
            <person name="Le Paslier D."/>
            <person name="Pons N."/>
            <person name="Pedersen O."/>
            <person name="Prifti E."/>
            <person name="Qin J."/>
            <person name="Raes J."/>
            <person name="Tap J."/>
            <person name="Tims S."/>
            <person name="Ussery D.W."/>
            <person name="Yamada T."/>
            <person name="MetaHit consortium"/>
            <person name="Renault P."/>
            <person name="Sicheritz-Ponten T."/>
            <person name="Bork P."/>
            <person name="Wang J."/>
            <person name="Brunak S."/>
            <person name="Ehrlich S.D."/>
        </authorList>
    </citation>
    <scope>NUCLEOTIDE SEQUENCE [LARGE SCALE GENOMIC DNA]</scope>
</reference>